<dbReference type="EMBL" id="NPEU01000755">
    <property type="protein sequence ID" value="RAI28448.1"/>
    <property type="molecule type" value="Genomic_DNA"/>
</dbReference>
<dbReference type="AlphaFoldDB" id="A0A327JZC9"/>
<name>A0A327JZC9_9BRAD</name>
<dbReference type="RefSeq" id="WP_111360586.1">
    <property type="nucleotide sequence ID" value="NZ_NPEU01000755.1"/>
</dbReference>
<proteinExistence type="predicted"/>
<gene>
    <name evidence="1" type="ORF">CH338_29325</name>
</gene>
<accession>A0A327JZC9</accession>
<sequence length="88" mass="9111">MRIVLVLVALVAVLFAFDKIPFISKRQPAAPVTAATPAAAPKAPAANAAAAASAPTKVAAAPVTWVTTQKCYKSPWGTINCTDTYARQ</sequence>
<evidence type="ECO:0000313" key="2">
    <source>
        <dbReference type="Proteomes" id="UP000248863"/>
    </source>
</evidence>
<keyword evidence="2" id="KW-1185">Reference proteome</keyword>
<dbReference type="Proteomes" id="UP000248863">
    <property type="component" value="Unassembled WGS sequence"/>
</dbReference>
<evidence type="ECO:0000313" key="1">
    <source>
        <dbReference type="EMBL" id="RAI28448.1"/>
    </source>
</evidence>
<protein>
    <submittedName>
        <fullName evidence="1">Uncharacterized protein</fullName>
    </submittedName>
</protein>
<reference evidence="1 2" key="1">
    <citation type="submission" date="2017-07" db="EMBL/GenBank/DDBJ databases">
        <title>Draft Genome Sequences of Select Purple Nonsulfur Bacteria.</title>
        <authorList>
            <person name="Lasarre B."/>
            <person name="Mckinlay J.B."/>
        </authorList>
    </citation>
    <scope>NUCLEOTIDE SEQUENCE [LARGE SCALE GENOMIC DNA]</scope>
    <source>
        <strain evidence="1 2">DSM 11907</strain>
    </source>
</reference>
<comment type="caution">
    <text evidence="1">The sequence shown here is derived from an EMBL/GenBank/DDBJ whole genome shotgun (WGS) entry which is preliminary data.</text>
</comment>
<organism evidence="1 2">
    <name type="scientific">Rhodoplanes elegans</name>
    <dbReference type="NCBI Taxonomy" id="29408"/>
    <lineage>
        <taxon>Bacteria</taxon>
        <taxon>Pseudomonadati</taxon>
        <taxon>Pseudomonadota</taxon>
        <taxon>Alphaproteobacteria</taxon>
        <taxon>Hyphomicrobiales</taxon>
        <taxon>Nitrobacteraceae</taxon>
        <taxon>Rhodoplanes</taxon>
    </lineage>
</organism>